<sequence length="144" mass="16285">MANKMETNRVIRGNFGKVWVNDDEWMNVKSFEAKVSAEYEDVNIPGKFGTEKRYIGFSGEGTIVTTKIDSRVSKLVAKGFRTGNLPSIKIVATLADPTAYGAERVEILDVTLNELMVMQFENKKIIEEEVPFNFADYNYIDSID</sequence>
<protein>
    <submittedName>
        <fullName evidence="1">Tail tube protein</fullName>
    </submittedName>
</protein>
<proteinExistence type="predicted"/>
<dbReference type="InterPro" id="IPR018989">
    <property type="entry name" value="DUF2001"/>
</dbReference>
<dbReference type="Gene3D" id="2.30.110.40">
    <property type="entry name" value="Phage tail tube protein"/>
    <property type="match status" value="1"/>
</dbReference>
<dbReference type="InterPro" id="IPR038628">
    <property type="entry name" value="XkdM-like_sf"/>
</dbReference>
<dbReference type="Pfam" id="PF09393">
    <property type="entry name" value="DUF2001"/>
    <property type="match status" value="1"/>
</dbReference>
<reference evidence="1" key="1">
    <citation type="journal article" date="2021" name="Proc. Natl. Acad. Sci. U.S.A.">
        <title>A Catalog of Tens of Thousands of Viruses from Human Metagenomes Reveals Hidden Associations with Chronic Diseases.</title>
        <authorList>
            <person name="Tisza M.J."/>
            <person name="Buck C.B."/>
        </authorList>
    </citation>
    <scope>NUCLEOTIDE SEQUENCE</scope>
    <source>
        <strain evidence="1">CtMS01</strain>
    </source>
</reference>
<dbReference type="SUPFAM" id="SSF69279">
    <property type="entry name" value="Phage tail proteins"/>
    <property type="match status" value="1"/>
</dbReference>
<name>A0A8S5LCR8_9CAUD</name>
<evidence type="ECO:0000313" key="1">
    <source>
        <dbReference type="EMBL" id="DAD67804.1"/>
    </source>
</evidence>
<dbReference type="EMBL" id="BK014687">
    <property type="protein sequence ID" value="DAD67804.1"/>
    <property type="molecule type" value="Genomic_DNA"/>
</dbReference>
<organism evidence="1">
    <name type="scientific">Siphoviridae sp. ctMS01</name>
    <dbReference type="NCBI Taxonomy" id="2823574"/>
    <lineage>
        <taxon>Viruses</taxon>
        <taxon>Duplodnaviria</taxon>
        <taxon>Heunggongvirae</taxon>
        <taxon>Uroviricota</taxon>
        <taxon>Caudoviricetes</taxon>
    </lineage>
</organism>
<accession>A0A8S5LCR8</accession>